<dbReference type="RefSeq" id="WP_185801339.1">
    <property type="nucleotide sequence ID" value="NZ_JACJVJ010000002.1"/>
</dbReference>
<dbReference type="InterPro" id="IPR029052">
    <property type="entry name" value="Metallo-depent_PP-like"/>
</dbReference>
<proteinExistence type="inferred from homology"/>
<dbReference type="PANTHER" id="PTHR42988">
    <property type="entry name" value="PHOSPHOHYDROLASE"/>
    <property type="match status" value="1"/>
</dbReference>
<dbReference type="GO" id="GO:0046872">
    <property type="term" value="F:metal ion binding"/>
    <property type="evidence" value="ECO:0007669"/>
    <property type="project" value="UniProtKB-KW"/>
</dbReference>
<comment type="similarity">
    <text evidence="4">Belongs to the cyclic nucleotide phosphodiesterase class-III family.</text>
</comment>
<sequence length="289" mass="32606">MLIAQITDIHLGFDPDDPAEFNRRRLDQVLHRLGDMEPRPDLLLATGDLTDKGDADSYRRLKSAFGQCPFPVWPCMGNHDDRENFRKLFPEVPHSGGFIQYVVDEENWPIRLIVLDTLEPGRHGGAFCEARAEWLSERLAEETEKPVLIVLHHPPIETGIPWMTTEPEAAWVKRLREALSGADNVIGMVAGHIHRPIMTGWSGLPLAVTPSTAPLVALDLREIDPGKPDKRPMIVADPPGYSLHYWNGDALITHMDDAEEHVQLARYDETMQPLVRYLLDEHAKDKTAS</sequence>
<dbReference type="AlphaFoldDB" id="A0A842I086"/>
<evidence type="ECO:0000259" key="5">
    <source>
        <dbReference type="Pfam" id="PF00149"/>
    </source>
</evidence>
<dbReference type="InterPro" id="IPR026575">
    <property type="entry name" value="GpdQ/CpdA-like"/>
</dbReference>
<evidence type="ECO:0000256" key="1">
    <source>
        <dbReference type="ARBA" id="ARBA00022723"/>
    </source>
</evidence>
<comment type="caution">
    <text evidence="6">The sequence shown here is derived from an EMBL/GenBank/DDBJ whole genome shotgun (WGS) entry which is preliminary data.</text>
</comment>
<keyword evidence="7" id="KW-1185">Reference proteome</keyword>
<protein>
    <submittedName>
        <fullName evidence="6">Phosphodiesterase</fullName>
    </submittedName>
</protein>
<keyword evidence="2" id="KW-0378">Hydrolase</keyword>
<keyword evidence="1" id="KW-0479">Metal-binding</keyword>
<evidence type="ECO:0000256" key="2">
    <source>
        <dbReference type="ARBA" id="ARBA00022801"/>
    </source>
</evidence>
<gene>
    <name evidence="6" type="ORF">H6P80_10520</name>
</gene>
<feature type="domain" description="Calcineurin-like phosphoesterase" evidence="5">
    <location>
        <begin position="1"/>
        <end position="196"/>
    </location>
</feature>
<dbReference type="SUPFAM" id="SSF56300">
    <property type="entry name" value="Metallo-dependent phosphatases"/>
    <property type="match status" value="1"/>
</dbReference>
<organism evidence="6 7">
    <name type="scientific">Parasphingopyxis marina</name>
    <dbReference type="NCBI Taxonomy" id="2761622"/>
    <lineage>
        <taxon>Bacteria</taxon>
        <taxon>Pseudomonadati</taxon>
        <taxon>Pseudomonadota</taxon>
        <taxon>Alphaproteobacteria</taxon>
        <taxon>Sphingomonadales</taxon>
        <taxon>Sphingomonadaceae</taxon>
        <taxon>Parasphingopyxis</taxon>
    </lineage>
</organism>
<evidence type="ECO:0000313" key="7">
    <source>
        <dbReference type="Proteomes" id="UP000564378"/>
    </source>
</evidence>
<dbReference type="EMBL" id="JACJVJ010000002">
    <property type="protein sequence ID" value="MBC2778049.1"/>
    <property type="molecule type" value="Genomic_DNA"/>
</dbReference>
<dbReference type="Gene3D" id="3.60.21.10">
    <property type="match status" value="1"/>
</dbReference>
<keyword evidence="3" id="KW-0408">Iron</keyword>
<dbReference type="InterPro" id="IPR050884">
    <property type="entry name" value="CNP_phosphodiesterase-III"/>
</dbReference>
<dbReference type="Pfam" id="PF00149">
    <property type="entry name" value="Metallophos"/>
    <property type="match status" value="1"/>
</dbReference>
<dbReference type="PANTHER" id="PTHR42988:SF2">
    <property type="entry name" value="CYCLIC NUCLEOTIDE PHOSPHODIESTERASE CBUA0032-RELATED"/>
    <property type="match status" value="1"/>
</dbReference>
<accession>A0A842I086</accession>
<dbReference type="InterPro" id="IPR004843">
    <property type="entry name" value="Calcineurin-like_PHP"/>
</dbReference>
<name>A0A842I086_9SPHN</name>
<evidence type="ECO:0000256" key="4">
    <source>
        <dbReference type="ARBA" id="ARBA00025742"/>
    </source>
</evidence>
<reference evidence="6 7" key="1">
    <citation type="submission" date="2020-08" db="EMBL/GenBank/DDBJ databases">
        <title>Draft genome sequence of Parasphingopyxis sp. GrpM-11.</title>
        <authorList>
            <person name="Oh J."/>
            <person name="Roh D.-H."/>
        </authorList>
    </citation>
    <scope>NUCLEOTIDE SEQUENCE [LARGE SCALE GENOMIC DNA]</scope>
    <source>
        <strain evidence="6 7">GrpM-11</strain>
    </source>
</reference>
<dbReference type="GO" id="GO:0004112">
    <property type="term" value="F:cyclic-nucleotide phosphodiesterase activity"/>
    <property type="evidence" value="ECO:0007669"/>
    <property type="project" value="InterPro"/>
</dbReference>
<dbReference type="CDD" id="cd07402">
    <property type="entry name" value="MPP_GpdQ"/>
    <property type="match status" value="1"/>
</dbReference>
<evidence type="ECO:0000313" key="6">
    <source>
        <dbReference type="EMBL" id="MBC2778049.1"/>
    </source>
</evidence>
<dbReference type="Proteomes" id="UP000564378">
    <property type="component" value="Unassembled WGS sequence"/>
</dbReference>
<evidence type="ECO:0000256" key="3">
    <source>
        <dbReference type="ARBA" id="ARBA00023004"/>
    </source>
</evidence>